<evidence type="ECO:0000256" key="1">
    <source>
        <dbReference type="ARBA" id="ARBA00022884"/>
    </source>
</evidence>
<dbReference type="InterPro" id="IPR000504">
    <property type="entry name" value="RRM_dom"/>
</dbReference>
<evidence type="ECO:0000256" key="3">
    <source>
        <dbReference type="SAM" id="MobiDB-lite"/>
    </source>
</evidence>
<dbReference type="SMART" id="SM00360">
    <property type="entry name" value="RRM"/>
    <property type="match status" value="1"/>
</dbReference>
<name>A0A7S1L294_NEODS</name>
<dbReference type="GO" id="GO:0003723">
    <property type="term" value="F:RNA binding"/>
    <property type="evidence" value="ECO:0007669"/>
    <property type="project" value="UniProtKB-UniRule"/>
</dbReference>
<evidence type="ECO:0000256" key="2">
    <source>
        <dbReference type="PROSITE-ProRule" id="PRU00176"/>
    </source>
</evidence>
<organism evidence="5">
    <name type="scientific">Neobodo designis</name>
    <name type="common">Flagellated protozoan</name>
    <name type="synonym">Bodo designis</name>
    <dbReference type="NCBI Taxonomy" id="312471"/>
    <lineage>
        <taxon>Eukaryota</taxon>
        <taxon>Discoba</taxon>
        <taxon>Euglenozoa</taxon>
        <taxon>Kinetoplastea</taxon>
        <taxon>Metakinetoplastina</taxon>
        <taxon>Neobodonida</taxon>
        <taxon>Neobodo</taxon>
    </lineage>
</organism>
<feature type="compositionally biased region" description="Pro residues" evidence="3">
    <location>
        <begin position="70"/>
        <end position="85"/>
    </location>
</feature>
<reference evidence="5" key="1">
    <citation type="submission" date="2021-01" db="EMBL/GenBank/DDBJ databases">
        <authorList>
            <person name="Corre E."/>
            <person name="Pelletier E."/>
            <person name="Niang G."/>
            <person name="Scheremetjew M."/>
            <person name="Finn R."/>
            <person name="Kale V."/>
            <person name="Holt S."/>
            <person name="Cochrane G."/>
            <person name="Meng A."/>
            <person name="Brown T."/>
            <person name="Cohen L."/>
        </authorList>
    </citation>
    <scope>NUCLEOTIDE SEQUENCE</scope>
    <source>
        <strain evidence="5">CCAP 1951/1</strain>
    </source>
</reference>
<feature type="domain" description="RRM" evidence="4">
    <location>
        <begin position="212"/>
        <end position="290"/>
    </location>
</feature>
<dbReference type="EMBL" id="HBGF01003618">
    <property type="protein sequence ID" value="CAD9092331.1"/>
    <property type="molecule type" value="Transcribed_RNA"/>
</dbReference>
<dbReference type="InterPro" id="IPR012677">
    <property type="entry name" value="Nucleotide-bd_a/b_plait_sf"/>
</dbReference>
<dbReference type="InterPro" id="IPR035979">
    <property type="entry name" value="RBD_domain_sf"/>
</dbReference>
<protein>
    <recommendedName>
        <fullName evidence="4">RRM domain-containing protein</fullName>
    </recommendedName>
</protein>
<dbReference type="InterPro" id="IPR050886">
    <property type="entry name" value="RNA-binding_reg"/>
</dbReference>
<evidence type="ECO:0000259" key="4">
    <source>
        <dbReference type="PROSITE" id="PS50102"/>
    </source>
</evidence>
<feature type="compositionally biased region" description="Polar residues" evidence="3">
    <location>
        <begin position="1"/>
        <end position="16"/>
    </location>
</feature>
<proteinExistence type="predicted"/>
<feature type="region of interest" description="Disordered" evidence="3">
    <location>
        <begin position="1"/>
        <end position="91"/>
    </location>
</feature>
<sequence length="294" mass="31160">MSNAFNAQPPASTGSVPSAPEGSGVPLLPLASYPSPPAKPTATESFAAPPPGGHAGEANVAQPHHQQQPPQQPPSQPPQQPPPQQQPHHLHHHYYNTPQDAMQHLHIHQHMPVYAPAPSQAQQPAQPLAVQPQPFGTVLLQGPSPPGAMMPMPPSQFMPLQPYATAPGAPYYVMMPSQGPTGGFAPPGYAMPAAMAPPPPPPPRDPNDKGPKQLIVNFLAPEVTSADLASVFQGIGPIDCARVIVDKVTGVSKQFGFVYFKRPEDAARSVHELTGFPMLGRRIKVTIASSQRPQ</sequence>
<feature type="region of interest" description="Disordered" evidence="3">
    <location>
        <begin position="191"/>
        <end position="212"/>
    </location>
</feature>
<dbReference type="PROSITE" id="PS50102">
    <property type="entry name" value="RRM"/>
    <property type="match status" value="1"/>
</dbReference>
<dbReference type="AlphaFoldDB" id="A0A7S1L294"/>
<dbReference type="GO" id="GO:0005634">
    <property type="term" value="C:nucleus"/>
    <property type="evidence" value="ECO:0007669"/>
    <property type="project" value="TreeGrafter"/>
</dbReference>
<dbReference type="Pfam" id="PF00076">
    <property type="entry name" value="RRM_1"/>
    <property type="match status" value="1"/>
</dbReference>
<accession>A0A7S1L294</accession>
<dbReference type="PANTHER" id="PTHR48024">
    <property type="entry name" value="GEO13361P1-RELATED"/>
    <property type="match status" value="1"/>
</dbReference>
<dbReference type="SUPFAM" id="SSF54928">
    <property type="entry name" value="RNA-binding domain, RBD"/>
    <property type="match status" value="1"/>
</dbReference>
<dbReference type="Gene3D" id="3.30.70.330">
    <property type="match status" value="1"/>
</dbReference>
<keyword evidence="1 2" id="KW-0694">RNA-binding</keyword>
<gene>
    <name evidence="5" type="ORF">NDES1114_LOCUS2504</name>
</gene>
<feature type="compositionally biased region" description="Pro residues" evidence="3">
    <location>
        <begin position="195"/>
        <end position="204"/>
    </location>
</feature>
<dbReference type="PANTHER" id="PTHR48024:SF56">
    <property type="entry name" value="HETEROGENEOUS NUCLEAR RIBONUCLEOPROTEIN A0"/>
    <property type="match status" value="1"/>
</dbReference>
<evidence type="ECO:0000313" key="5">
    <source>
        <dbReference type="EMBL" id="CAD9092331.1"/>
    </source>
</evidence>